<evidence type="ECO:0000313" key="1">
    <source>
        <dbReference type="EMBL" id="QDT97743.1"/>
    </source>
</evidence>
<name>A0A517VXL2_9PLAN</name>
<protein>
    <submittedName>
        <fullName evidence="1">Uncharacterized protein</fullName>
    </submittedName>
</protein>
<accession>A0A517VXL2</accession>
<dbReference type="AlphaFoldDB" id="A0A517VXL2"/>
<sequence>MSSVTTFPCKNPDSRFDSGTDTVPELVWEKQDLLVPRYDDAIFSRPELSQMLSDAEENRSMFKACSRDRSGKIISGLREWARRAVLEEAARYTSELTGKDIELPEDFNERLLLITGHQPALYHPGVWVKNLLIGKVAKKTQALSLNLIVDNDLVSSTSIRVPQGTRSAPFFSDISFDESIEKKPWEETTIQNKDLFCSFADRTEQALEQWPELSSPLLSEIWPAAIAHMKVSDRLADCLVAARHAQEQRWGIENLEIPISRLCQTSPFLWFACYLFKFAEQFRNTHNEVLGEYRRVNRVRSKTHPVPELSEQDGWIESPFWIWRVGETHRHQLFIKRDQNRILLSDGKNVITRLPMHENCDLSAGIKVLKQLSEQGIRLRTRALTTTLFARLFLGDLFVHGIGGAKYDEMTDRIFTRFFHLTPPRYMTLSATKYLPFCQPFDIQQCDETCLLQVLRDLNYNSDRHLNANQLQKAASLVKRKQVLIHEQQKVREDRAKAMNQAERRRHNRQRFREFRQIDAELALLTSNLRDQINEDLVSVRQQIKANEVIQSREISFALYPEQVLKQLFDNLKYE</sequence>
<proteinExistence type="predicted"/>
<reference evidence="1 2" key="1">
    <citation type="submission" date="2019-03" db="EMBL/GenBank/DDBJ databases">
        <title>Deep-cultivation of Planctomycetes and their phenomic and genomic characterization uncovers novel biology.</title>
        <authorList>
            <person name="Wiegand S."/>
            <person name="Jogler M."/>
            <person name="Boedeker C."/>
            <person name="Pinto D."/>
            <person name="Vollmers J."/>
            <person name="Rivas-Marin E."/>
            <person name="Kohn T."/>
            <person name="Peeters S.H."/>
            <person name="Heuer A."/>
            <person name="Rast P."/>
            <person name="Oberbeckmann S."/>
            <person name="Bunk B."/>
            <person name="Jeske O."/>
            <person name="Meyerdierks A."/>
            <person name="Storesund J.E."/>
            <person name="Kallscheuer N."/>
            <person name="Luecker S."/>
            <person name="Lage O.M."/>
            <person name="Pohl T."/>
            <person name="Merkel B.J."/>
            <person name="Hornburger P."/>
            <person name="Mueller R.-W."/>
            <person name="Bruemmer F."/>
            <person name="Labrenz M."/>
            <person name="Spormann A.M."/>
            <person name="Op den Camp H."/>
            <person name="Overmann J."/>
            <person name="Amann R."/>
            <person name="Jetten M.S.M."/>
            <person name="Mascher T."/>
            <person name="Medema M.H."/>
            <person name="Devos D.P."/>
            <person name="Kaster A.-K."/>
            <person name="Ovreas L."/>
            <person name="Rohde M."/>
            <person name="Galperin M.Y."/>
            <person name="Jogler C."/>
        </authorList>
    </citation>
    <scope>NUCLEOTIDE SEQUENCE [LARGE SCALE GENOMIC DNA]</scope>
    <source>
        <strain evidence="1 2">V144</strain>
    </source>
</reference>
<gene>
    <name evidence="1" type="ORF">V144x_32240</name>
</gene>
<dbReference type="EMBL" id="CP037920">
    <property type="protein sequence ID" value="QDT97743.1"/>
    <property type="molecule type" value="Genomic_DNA"/>
</dbReference>
<dbReference type="Proteomes" id="UP000318704">
    <property type="component" value="Chromosome"/>
</dbReference>
<evidence type="ECO:0000313" key="2">
    <source>
        <dbReference type="Proteomes" id="UP000318704"/>
    </source>
</evidence>
<organism evidence="1 2">
    <name type="scientific">Gimesia aquarii</name>
    <dbReference type="NCBI Taxonomy" id="2527964"/>
    <lineage>
        <taxon>Bacteria</taxon>
        <taxon>Pseudomonadati</taxon>
        <taxon>Planctomycetota</taxon>
        <taxon>Planctomycetia</taxon>
        <taxon>Planctomycetales</taxon>
        <taxon>Planctomycetaceae</taxon>
        <taxon>Gimesia</taxon>
    </lineage>
</organism>
<dbReference type="KEGG" id="gaw:V144x_32240"/>